<evidence type="ECO:0000313" key="2">
    <source>
        <dbReference type="EMBL" id="TDU28683.1"/>
    </source>
</evidence>
<evidence type="ECO:0000259" key="1">
    <source>
        <dbReference type="Pfam" id="PF12697"/>
    </source>
</evidence>
<comment type="caution">
    <text evidence="2">The sequence shown here is derived from an EMBL/GenBank/DDBJ whole genome shotgun (WGS) entry which is preliminary data.</text>
</comment>
<dbReference type="InterPro" id="IPR050266">
    <property type="entry name" value="AB_hydrolase_sf"/>
</dbReference>
<dbReference type="PANTHER" id="PTHR43798">
    <property type="entry name" value="MONOACYLGLYCEROL LIPASE"/>
    <property type="match status" value="1"/>
</dbReference>
<gene>
    <name evidence="2" type="ORF">DFR24_3058</name>
</gene>
<dbReference type="Pfam" id="PF12697">
    <property type="entry name" value="Abhydrolase_6"/>
    <property type="match status" value="1"/>
</dbReference>
<protein>
    <submittedName>
        <fullName evidence="2">Pimeloyl-ACP methyl ester carboxylesterase</fullName>
    </submittedName>
</protein>
<evidence type="ECO:0000313" key="3">
    <source>
        <dbReference type="Proteomes" id="UP000295341"/>
    </source>
</evidence>
<dbReference type="GO" id="GO:0003824">
    <property type="term" value="F:catalytic activity"/>
    <property type="evidence" value="ECO:0007669"/>
    <property type="project" value="InterPro"/>
</dbReference>
<dbReference type="PRINTS" id="PR00111">
    <property type="entry name" value="ABHYDROLASE"/>
</dbReference>
<dbReference type="PANTHER" id="PTHR43798:SF33">
    <property type="entry name" value="HYDROLASE, PUTATIVE (AFU_ORTHOLOGUE AFUA_2G14860)-RELATED"/>
    <property type="match status" value="1"/>
</dbReference>
<proteinExistence type="predicted"/>
<dbReference type="Gene3D" id="3.40.50.1820">
    <property type="entry name" value="alpha/beta hydrolase"/>
    <property type="match status" value="1"/>
</dbReference>
<keyword evidence="3" id="KW-1185">Reference proteome</keyword>
<accession>A0A4S3K9S6</accession>
<sequence>MNLSRSEFVSVRGLRYHVRRWGPVDAPMLFLCHGWMDVSATFTPVAERLSPQLQVLAPDWRGFGESEWPEDGYWFADYVADLDALVEHYSPGRPILLAGHSMGATAVCHFAGLRPERVAKLAVLDGLALPDGDSRKIVSAYRRWLDALQHPPETPSYRSFEELAGRVHKRHPHLDVERCLFIAHCWGKLEEDGRVRLQADPRHLLNMPRTYLQADSDAIWAGITAETLFIDGGSSVFRRTLPAGEIARRRALFRNHREVEIENAGHMLHFEAPEALAARLTEFFAG</sequence>
<dbReference type="OrthoDB" id="5380819at2"/>
<reference evidence="2 3" key="1">
    <citation type="submission" date="2019-03" db="EMBL/GenBank/DDBJ databases">
        <title>Genomic Encyclopedia of Type Strains, Phase IV (KMG-IV): sequencing the most valuable type-strain genomes for metagenomic binning, comparative biology and taxonomic classification.</title>
        <authorList>
            <person name="Goeker M."/>
        </authorList>
    </citation>
    <scope>NUCLEOTIDE SEQUENCE [LARGE SCALE GENOMIC DNA]</scope>
    <source>
        <strain evidence="2 3">DSM 26377</strain>
    </source>
</reference>
<dbReference type="InterPro" id="IPR000639">
    <property type="entry name" value="Epox_hydrolase-like"/>
</dbReference>
<dbReference type="EMBL" id="SOBT01000009">
    <property type="protein sequence ID" value="TDU28683.1"/>
    <property type="molecule type" value="Genomic_DNA"/>
</dbReference>
<dbReference type="GO" id="GO:0016020">
    <property type="term" value="C:membrane"/>
    <property type="evidence" value="ECO:0007669"/>
    <property type="project" value="TreeGrafter"/>
</dbReference>
<dbReference type="AlphaFoldDB" id="A0A4S3K9S6"/>
<name>A0A4S3K9S6_9GAMM</name>
<feature type="domain" description="AB hydrolase-1" evidence="1">
    <location>
        <begin position="29"/>
        <end position="278"/>
    </location>
</feature>
<dbReference type="InterPro" id="IPR029058">
    <property type="entry name" value="AB_hydrolase_fold"/>
</dbReference>
<dbReference type="RefSeq" id="WP_133882212.1">
    <property type="nucleotide sequence ID" value="NZ_MWIN01000002.1"/>
</dbReference>
<organism evidence="2 3">
    <name type="scientific">Panacagrimonas perspica</name>
    <dbReference type="NCBI Taxonomy" id="381431"/>
    <lineage>
        <taxon>Bacteria</taxon>
        <taxon>Pseudomonadati</taxon>
        <taxon>Pseudomonadota</taxon>
        <taxon>Gammaproteobacteria</taxon>
        <taxon>Nevskiales</taxon>
        <taxon>Nevskiaceae</taxon>
        <taxon>Panacagrimonas</taxon>
    </lineage>
</organism>
<dbReference type="InterPro" id="IPR000073">
    <property type="entry name" value="AB_hydrolase_1"/>
</dbReference>
<dbReference type="SUPFAM" id="SSF53474">
    <property type="entry name" value="alpha/beta-Hydrolases"/>
    <property type="match status" value="1"/>
</dbReference>
<dbReference type="Proteomes" id="UP000295341">
    <property type="component" value="Unassembled WGS sequence"/>
</dbReference>
<dbReference type="PRINTS" id="PR00412">
    <property type="entry name" value="EPOXHYDRLASE"/>
</dbReference>